<dbReference type="InterPro" id="IPR003437">
    <property type="entry name" value="GcvP"/>
</dbReference>
<reference evidence="11" key="1">
    <citation type="submission" date="2022-08" db="EMBL/GenBank/DDBJ databases">
        <title>Novel Bdellovibrio Species Isolated from Svalbard: Designation Bdellovibrio svalbardensis.</title>
        <authorList>
            <person name="Mitchell R.J."/>
            <person name="Choi S.Y."/>
        </authorList>
    </citation>
    <scope>NUCLEOTIDE SEQUENCE</scope>
    <source>
        <strain evidence="11">PAP01</strain>
    </source>
</reference>
<comment type="function">
    <text evidence="2 8">The glycine cleavage system catalyzes the degradation of glycine. The P protein binds the alpha-amino group of glycine through its pyridoxal phosphate cofactor; CO(2) is released and the remaining methylamine moiety is then transferred to the lipoamide cofactor of the H protein.</text>
</comment>
<organism evidence="11 12">
    <name type="scientific">Bdellovibrio svalbardensis</name>
    <dbReference type="NCBI Taxonomy" id="2972972"/>
    <lineage>
        <taxon>Bacteria</taxon>
        <taxon>Pseudomonadati</taxon>
        <taxon>Bdellovibrionota</taxon>
        <taxon>Bdellovibrionia</taxon>
        <taxon>Bdellovibrionales</taxon>
        <taxon>Pseudobdellovibrionaceae</taxon>
        <taxon>Bdellovibrio</taxon>
    </lineage>
</organism>
<comment type="catalytic activity">
    <reaction evidence="7 8">
        <text>N(6)-[(R)-lipoyl]-L-lysyl-[glycine-cleavage complex H protein] + glycine + H(+) = N(6)-[(R)-S(8)-aminomethyldihydrolipoyl]-L-lysyl-[glycine-cleavage complex H protein] + CO2</text>
        <dbReference type="Rhea" id="RHEA:24304"/>
        <dbReference type="Rhea" id="RHEA-COMP:10494"/>
        <dbReference type="Rhea" id="RHEA-COMP:10495"/>
        <dbReference type="ChEBI" id="CHEBI:15378"/>
        <dbReference type="ChEBI" id="CHEBI:16526"/>
        <dbReference type="ChEBI" id="CHEBI:57305"/>
        <dbReference type="ChEBI" id="CHEBI:83099"/>
        <dbReference type="ChEBI" id="CHEBI:83143"/>
        <dbReference type="EC" id="1.4.4.2"/>
    </reaction>
</comment>
<evidence type="ECO:0000259" key="10">
    <source>
        <dbReference type="Pfam" id="PF21478"/>
    </source>
</evidence>
<evidence type="ECO:0000256" key="7">
    <source>
        <dbReference type="ARBA" id="ARBA00049026"/>
    </source>
</evidence>
<dbReference type="EC" id="1.4.4.2" evidence="8"/>
<feature type="modified residue" description="N6-(pyridoxal phosphate)lysine" evidence="8">
    <location>
        <position position="704"/>
    </location>
</feature>
<dbReference type="RefSeq" id="WP_277578334.1">
    <property type="nucleotide sequence ID" value="NZ_JANRMI010000003.1"/>
</dbReference>
<protein>
    <recommendedName>
        <fullName evidence="8">Glycine dehydrogenase (decarboxylating)</fullName>
        <ecNumber evidence="8">1.4.4.2</ecNumber>
    </recommendedName>
    <alternativeName>
        <fullName evidence="8">Glycine cleavage system P-protein</fullName>
    </alternativeName>
    <alternativeName>
        <fullName evidence="8">Glycine decarboxylase</fullName>
    </alternativeName>
    <alternativeName>
        <fullName evidence="8">Glycine dehydrogenase (aminomethyl-transferring)</fullName>
    </alternativeName>
</protein>
<keyword evidence="6 8" id="KW-0560">Oxidoreductase</keyword>
<name>A0ABT6DM14_9BACT</name>
<sequence length="956" mass="104731">MKLADLSPINEFIPRHIGPNDTDIQAMLKTLGFSSLNELADKIIPSQIRTQHNFADVGPGISEYGLLNQLKSMVSKNKVFKSYIGMGYHDTITPTIIQRNIFENPVWYTAYTPYQAEIAQGRLEALLNFQTMVIDLTGMEISNSSLLDEGTAAAEAMFMAHALCKNKANAFVVSPKMHPHVIEVLGTRAEPLGFEMILMEPSAYDFSKPVFGAFFQYPDTEGGVQDHSATAKKFHDHGALVTASVDLLGMTLLTPPGEWGADIVVGNSQRFGVPLGFGGPHAAFLATKDAYKRMMPGRLVGISVDSQNKPALRLALQTREQHIRREKATSNICTAQVLLANMASMYAVYHGPEGLKRIAQRVNRLTAIMADGLSKLGYNVSKDSFFDTVTVTTDKAASIIADAEALQMNFRILAPNKLGISLNETVQPQDIETIWMAFNGGKKTDLTVDSIDDTLKFELPAALVRKSPYMTNPVFNSHHSETELLRYIHHLQNKDITLTHSMIPLGSCTMKLNATTELIPVSWPEISKLHPFAPVAQAQGLIEMIKDLEHKLCDITGFAAVSLQPNAGSQGEYAGLLVIRKYHQTRGEAHRNICLIPSSAHGTNPASAALAGMEVVVVNCDALGNVEVSDLKEKAEKHKANLACLMITYPSTHGVYEESIKEICQIIHDNGGQVYMDGANMNALVGMCRPGNFGADVSHMNLHKTFAIPHGGGGPGVGPIGVGAHLKEFLPKHSLVKEAGPANGISATTSAPWGSASILPISWAYITMMGAQGLQKATLVSLLSANYIAKKLEKDYPVLYKGKSGYVAHECIIDTRELKKTSGIDVTDIAKRLIDYGFHAPTMSFPVAGTLMIEPTESEPKQELDRFIDSMLSIRKEINAIESGKMDKENNALKNSPHTAQMLMKPEWNHPYSREEAVYPVEWLRTNKFWPVVGRVDNAYGDRNLICSCPSIEEYK</sequence>
<feature type="domain" description="Glycine cleavage system P-protein N-terminal" evidence="9">
    <location>
        <begin position="15"/>
        <end position="438"/>
    </location>
</feature>
<dbReference type="SUPFAM" id="SSF53383">
    <property type="entry name" value="PLP-dependent transferases"/>
    <property type="match status" value="2"/>
</dbReference>
<dbReference type="NCBIfam" id="NF003346">
    <property type="entry name" value="PRK04366.1"/>
    <property type="match status" value="1"/>
</dbReference>
<dbReference type="CDD" id="cd00613">
    <property type="entry name" value="GDC-P"/>
    <property type="match status" value="2"/>
</dbReference>
<evidence type="ECO:0000313" key="12">
    <source>
        <dbReference type="Proteomes" id="UP001152321"/>
    </source>
</evidence>
<dbReference type="InterPro" id="IPR015424">
    <property type="entry name" value="PyrdxlP-dep_Trfase"/>
</dbReference>
<keyword evidence="5 8" id="KW-0663">Pyridoxal phosphate</keyword>
<dbReference type="Pfam" id="PF02347">
    <property type="entry name" value="GDC-P"/>
    <property type="match status" value="2"/>
</dbReference>
<evidence type="ECO:0000256" key="3">
    <source>
        <dbReference type="ARBA" id="ARBA00010756"/>
    </source>
</evidence>
<dbReference type="HAMAP" id="MF_00711">
    <property type="entry name" value="GcvP"/>
    <property type="match status" value="1"/>
</dbReference>
<dbReference type="PANTHER" id="PTHR11773:SF1">
    <property type="entry name" value="GLYCINE DEHYDROGENASE (DECARBOXYLATING), MITOCHONDRIAL"/>
    <property type="match status" value="1"/>
</dbReference>
<gene>
    <name evidence="8 11" type="primary">gcvP</name>
    <name evidence="11" type="ORF">NWE73_10800</name>
</gene>
<dbReference type="InterPro" id="IPR049315">
    <property type="entry name" value="GDC-P_N"/>
</dbReference>
<dbReference type="InterPro" id="IPR015422">
    <property type="entry name" value="PyrdxlP-dep_Trfase_small"/>
</dbReference>
<comment type="subunit">
    <text evidence="4 8">The glycine cleavage system is composed of four proteins: P, T, L and H.</text>
</comment>
<comment type="cofactor">
    <cofactor evidence="1 8">
        <name>pyridoxal 5'-phosphate</name>
        <dbReference type="ChEBI" id="CHEBI:597326"/>
    </cofactor>
</comment>
<dbReference type="InterPro" id="IPR015421">
    <property type="entry name" value="PyrdxlP-dep_Trfase_major"/>
</dbReference>
<evidence type="ECO:0000256" key="8">
    <source>
        <dbReference type="HAMAP-Rule" id="MF_00711"/>
    </source>
</evidence>
<comment type="caution">
    <text evidence="11">The sequence shown here is derived from an EMBL/GenBank/DDBJ whole genome shotgun (WGS) entry which is preliminary data.</text>
</comment>
<evidence type="ECO:0000256" key="4">
    <source>
        <dbReference type="ARBA" id="ARBA00011690"/>
    </source>
</evidence>
<dbReference type="EMBL" id="JANRMI010000003">
    <property type="protein sequence ID" value="MDG0816856.1"/>
    <property type="molecule type" value="Genomic_DNA"/>
</dbReference>
<dbReference type="Gene3D" id="3.90.1150.10">
    <property type="entry name" value="Aspartate Aminotransferase, domain 1"/>
    <property type="match status" value="2"/>
</dbReference>
<evidence type="ECO:0000259" key="9">
    <source>
        <dbReference type="Pfam" id="PF02347"/>
    </source>
</evidence>
<feature type="domain" description="Glycine cleavage system P-protein N-terminal" evidence="9">
    <location>
        <begin position="446"/>
        <end position="731"/>
    </location>
</feature>
<evidence type="ECO:0000256" key="1">
    <source>
        <dbReference type="ARBA" id="ARBA00001933"/>
    </source>
</evidence>
<comment type="similarity">
    <text evidence="3 8">Belongs to the GcvP family.</text>
</comment>
<dbReference type="NCBIfam" id="TIGR00461">
    <property type="entry name" value="gcvP"/>
    <property type="match status" value="1"/>
</dbReference>
<evidence type="ECO:0000256" key="5">
    <source>
        <dbReference type="ARBA" id="ARBA00022898"/>
    </source>
</evidence>
<dbReference type="InterPro" id="IPR020581">
    <property type="entry name" value="GDC_P"/>
</dbReference>
<evidence type="ECO:0000256" key="6">
    <source>
        <dbReference type="ARBA" id="ARBA00023002"/>
    </source>
</evidence>
<dbReference type="GO" id="GO:0004375">
    <property type="term" value="F:glycine dehydrogenase (decarboxylating) activity"/>
    <property type="evidence" value="ECO:0007669"/>
    <property type="project" value="UniProtKB-EC"/>
</dbReference>
<dbReference type="Gene3D" id="3.40.640.10">
    <property type="entry name" value="Type I PLP-dependent aspartate aminotransferase-like (Major domain)"/>
    <property type="match status" value="2"/>
</dbReference>
<evidence type="ECO:0000256" key="2">
    <source>
        <dbReference type="ARBA" id="ARBA00003788"/>
    </source>
</evidence>
<feature type="domain" description="Glycine dehydrogenase C-terminal" evidence="10">
    <location>
        <begin position="777"/>
        <end position="898"/>
    </location>
</feature>
<accession>A0ABT6DM14</accession>
<dbReference type="PANTHER" id="PTHR11773">
    <property type="entry name" value="GLYCINE DEHYDROGENASE, DECARBOXYLATING"/>
    <property type="match status" value="1"/>
</dbReference>
<dbReference type="Proteomes" id="UP001152321">
    <property type="component" value="Unassembled WGS sequence"/>
</dbReference>
<dbReference type="Pfam" id="PF21478">
    <property type="entry name" value="GcvP2_C"/>
    <property type="match status" value="1"/>
</dbReference>
<dbReference type="InterPro" id="IPR049316">
    <property type="entry name" value="GDC-P_C"/>
</dbReference>
<evidence type="ECO:0000313" key="11">
    <source>
        <dbReference type="EMBL" id="MDG0816856.1"/>
    </source>
</evidence>
<proteinExistence type="inferred from homology"/>
<keyword evidence="12" id="KW-1185">Reference proteome</keyword>